<feature type="domain" description="Major facilitator superfamily (MFS) profile" evidence="8">
    <location>
        <begin position="17"/>
        <end position="401"/>
    </location>
</feature>
<feature type="transmembrane region" description="Helical" evidence="7">
    <location>
        <begin position="317"/>
        <end position="338"/>
    </location>
</feature>
<dbReference type="PROSITE" id="PS50850">
    <property type="entry name" value="MFS"/>
    <property type="match status" value="1"/>
</dbReference>
<dbReference type="HOGENOM" id="CLU_034180_4_0_9"/>
<feature type="transmembrane region" description="Helical" evidence="7">
    <location>
        <begin position="350"/>
        <end position="372"/>
    </location>
</feature>
<evidence type="ECO:0000313" key="10">
    <source>
        <dbReference type="Proteomes" id="UP000029500"/>
    </source>
</evidence>
<dbReference type="InterPro" id="IPR036259">
    <property type="entry name" value="MFS_trans_sf"/>
</dbReference>
<feature type="transmembrane region" description="Helical" evidence="7">
    <location>
        <begin position="26"/>
        <end position="46"/>
    </location>
</feature>
<keyword evidence="2" id="KW-0813">Transport</keyword>
<gene>
    <name evidence="9" type="ORF">PGRAT_13925</name>
</gene>
<feature type="transmembrane region" description="Helical" evidence="7">
    <location>
        <begin position="175"/>
        <end position="194"/>
    </location>
</feature>
<evidence type="ECO:0000256" key="2">
    <source>
        <dbReference type="ARBA" id="ARBA00022448"/>
    </source>
</evidence>
<dbReference type="eggNOG" id="COG2814">
    <property type="taxonomic scope" value="Bacteria"/>
</dbReference>
<feature type="transmembrane region" description="Helical" evidence="7">
    <location>
        <begin position="264"/>
        <end position="284"/>
    </location>
</feature>
<dbReference type="GO" id="GO:0005886">
    <property type="term" value="C:plasma membrane"/>
    <property type="evidence" value="ECO:0007669"/>
    <property type="project" value="UniProtKB-SubCell"/>
</dbReference>
<protein>
    <submittedName>
        <fullName evidence="9">MFS transporter</fullName>
    </submittedName>
</protein>
<evidence type="ECO:0000256" key="5">
    <source>
        <dbReference type="ARBA" id="ARBA00022989"/>
    </source>
</evidence>
<dbReference type="STRING" id="189425.PGRAT_13925"/>
<keyword evidence="3" id="KW-1003">Cell membrane</keyword>
<accession>A0A089M484</accession>
<dbReference type="PANTHER" id="PTHR43266">
    <property type="entry name" value="MACROLIDE-EFFLUX PROTEIN"/>
    <property type="match status" value="1"/>
</dbReference>
<dbReference type="SUPFAM" id="SSF103473">
    <property type="entry name" value="MFS general substrate transporter"/>
    <property type="match status" value="1"/>
</dbReference>
<dbReference type="GO" id="GO:0022857">
    <property type="term" value="F:transmembrane transporter activity"/>
    <property type="evidence" value="ECO:0007669"/>
    <property type="project" value="InterPro"/>
</dbReference>
<dbReference type="EMBL" id="CP009287">
    <property type="protein sequence ID" value="AIQ68596.1"/>
    <property type="molecule type" value="Genomic_DNA"/>
</dbReference>
<keyword evidence="5 7" id="KW-1133">Transmembrane helix</keyword>
<evidence type="ECO:0000259" key="8">
    <source>
        <dbReference type="PROSITE" id="PS50850"/>
    </source>
</evidence>
<dbReference type="AlphaFoldDB" id="A0A089M484"/>
<evidence type="ECO:0000256" key="1">
    <source>
        <dbReference type="ARBA" id="ARBA00004651"/>
    </source>
</evidence>
<evidence type="ECO:0000313" key="9">
    <source>
        <dbReference type="EMBL" id="AIQ68596.1"/>
    </source>
</evidence>
<evidence type="ECO:0000256" key="3">
    <source>
        <dbReference type="ARBA" id="ARBA00022475"/>
    </source>
</evidence>
<dbReference type="PANTHER" id="PTHR43266:SF8">
    <property type="entry name" value="MACROLIDE-EFFLUX PROTEIN"/>
    <property type="match status" value="1"/>
</dbReference>
<dbReference type="InterPro" id="IPR011701">
    <property type="entry name" value="MFS"/>
</dbReference>
<keyword evidence="6 7" id="KW-0472">Membrane</keyword>
<dbReference type="KEGG" id="pgm:PGRAT_13925"/>
<dbReference type="InterPro" id="IPR020846">
    <property type="entry name" value="MFS_dom"/>
</dbReference>
<dbReference type="Gene3D" id="1.20.1250.20">
    <property type="entry name" value="MFS general substrate transporter like domains"/>
    <property type="match status" value="1"/>
</dbReference>
<dbReference type="CDD" id="cd06173">
    <property type="entry name" value="MFS_MefA_like"/>
    <property type="match status" value="1"/>
</dbReference>
<dbReference type="Pfam" id="PF07690">
    <property type="entry name" value="MFS_1"/>
    <property type="match status" value="1"/>
</dbReference>
<feature type="transmembrane region" description="Helical" evidence="7">
    <location>
        <begin position="378"/>
        <end position="400"/>
    </location>
</feature>
<comment type="subcellular location">
    <subcellularLocation>
        <location evidence="1">Cell membrane</location>
        <topology evidence="1">Multi-pass membrane protein</topology>
    </subcellularLocation>
</comment>
<keyword evidence="10" id="KW-1185">Reference proteome</keyword>
<name>A0A089M484_9BACL</name>
<evidence type="ECO:0000256" key="4">
    <source>
        <dbReference type="ARBA" id="ARBA00022692"/>
    </source>
</evidence>
<feature type="transmembrane region" description="Helical" evidence="7">
    <location>
        <begin position="145"/>
        <end position="169"/>
    </location>
</feature>
<organism evidence="9 10">
    <name type="scientific">Paenibacillus graminis</name>
    <dbReference type="NCBI Taxonomy" id="189425"/>
    <lineage>
        <taxon>Bacteria</taxon>
        <taxon>Bacillati</taxon>
        <taxon>Bacillota</taxon>
        <taxon>Bacilli</taxon>
        <taxon>Bacillales</taxon>
        <taxon>Paenibacillaceae</taxon>
        <taxon>Paenibacillus</taxon>
    </lineage>
</organism>
<sequence length="414" mass="44646">MTNCLFFGGIKVFRNKYVRTVVMSRVLLQLGVWVRNFAILLYVTEITNNDPFYVSLISVVEFAPIFLFAIVGGTFADRWRPKKTMILSDALSALSVLIVLLVVMGGSWKALLLATFVSAVLSQFSQPSAMKLFKQHVPEAQLQSVMAMFQSLTAFFMVIGPVLGAFIYQHYGIEVSLIIMAGMFAGSALILSLLPKDNVRTAGHSRTGIYADVKAGLSYVRTSKVLKNLGAAFAFAGLAAGLIQPLGIFVIIENLGKDRSFLQWVMMANGAAMLLGGALIMGIGRKVKPQVLLAAGLLASTAGTIGVGWSHDTALTLTLQTLSGFFYPCIHIGINTLILQNTETSYMGRVGGIMGPMFMGFMVIGMTLAGYLKEAFSLFGVFAGSGVLFLIATLVLLPLLRNRNKQAVQPSPLS</sequence>
<evidence type="ECO:0000256" key="7">
    <source>
        <dbReference type="SAM" id="Phobius"/>
    </source>
</evidence>
<reference evidence="9 10" key="1">
    <citation type="submission" date="2014-08" db="EMBL/GenBank/DDBJ databases">
        <title>Comparative genomics of the Paenibacillus odorifer group.</title>
        <authorList>
            <person name="den Bakker H.C."/>
            <person name="Tsai Y.-C."/>
            <person name="Martin N."/>
            <person name="Korlach J."/>
            <person name="Wiedmann M."/>
        </authorList>
    </citation>
    <scope>NUCLEOTIDE SEQUENCE [LARGE SCALE GENOMIC DNA]</scope>
    <source>
        <strain evidence="9 10">DSM 15220</strain>
    </source>
</reference>
<feature type="transmembrane region" description="Helical" evidence="7">
    <location>
        <begin position="229"/>
        <end position="252"/>
    </location>
</feature>
<keyword evidence="4 7" id="KW-0812">Transmembrane</keyword>
<dbReference type="Proteomes" id="UP000029500">
    <property type="component" value="Chromosome"/>
</dbReference>
<evidence type="ECO:0000256" key="6">
    <source>
        <dbReference type="ARBA" id="ARBA00023136"/>
    </source>
</evidence>
<feature type="transmembrane region" description="Helical" evidence="7">
    <location>
        <begin position="52"/>
        <end position="73"/>
    </location>
</feature>
<proteinExistence type="predicted"/>
<dbReference type="OrthoDB" id="2942684at2"/>